<organism evidence="2 3">
    <name type="scientific">Thalassiosira oceanica</name>
    <name type="common">Marine diatom</name>
    <dbReference type="NCBI Taxonomy" id="159749"/>
    <lineage>
        <taxon>Eukaryota</taxon>
        <taxon>Sar</taxon>
        <taxon>Stramenopiles</taxon>
        <taxon>Ochrophyta</taxon>
        <taxon>Bacillariophyta</taxon>
        <taxon>Coscinodiscophyceae</taxon>
        <taxon>Thalassiosirophycidae</taxon>
        <taxon>Thalassiosirales</taxon>
        <taxon>Thalassiosiraceae</taxon>
        <taxon>Thalassiosira</taxon>
    </lineage>
</organism>
<name>K0RG72_THAOC</name>
<dbReference type="Proteomes" id="UP000266841">
    <property type="component" value="Unassembled WGS sequence"/>
</dbReference>
<evidence type="ECO:0000256" key="1">
    <source>
        <dbReference type="SAM" id="MobiDB-lite"/>
    </source>
</evidence>
<dbReference type="EMBL" id="AGNL01040234">
    <property type="protein sequence ID" value="EJK52215.1"/>
    <property type="molecule type" value="Genomic_DNA"/>
</dbReference>
<reference evidence="2 3" key="1">
    <citation type="journal article" date="2012" name="Genome Biol.">
        <title>Genome and low-iron response of an oceanic diatom adapted to chronic iron limitation.</title>
        <authorList>
            <person name="Lommer M."/>
            <person name="Specht M."/>
            <person name="Roy A.S."/>
            <person name="Kraemer L."/>
            <person name="Andreson R."/>
            <person name="Gutowska M.A."/>
            <person name="Wolf J."/>
            <person name="Bergner S.V."/>
            <person name="Schilhabel M.B."/>
            <person name="Klostermeier U.C."/>
            <person name="Beiko R.G."/>
            <person name="Rosenstiel P."/>
            <person name="Hippler M."/>
            <person name="Laroche J."/>
        </authorList>
    </citation>
    <scope>NUCLEOTIDE SEQUENCE [LARGE SCALE GENOMIC DNA]</scope>
    <source>
        <strain evidence="2 3">CCMP1005</strain>
    </source>
</reference>
<sequence>MCCVIAIAGDERTVGPRSRDQSPIASKSPRKRKVGKGQNWLTSRKKFGTKETPSAKGGSGGQV</sequence>
<gene>
    <name evidence="2" type="ORF">THAOC_28537</name>
</gene>
<evidence type="ECO:0000313" key="3">
    <source>
        <dbReference type="Proteomes" id="UP000266841"/>
    </source>
</evidence>
<keyword evidence="3" id="KW-1185">Reference proteome</keyword>
<accession>K0RG72</accession>
<feature type="non-terminal residue" evidence="2">
    <location>
        <position position="63"/>
    </location>
</feature>
<proteinExistence type="predicted"/>
<evidence type="ECO:0000313" key="2">
    <source>
        <dbReference type="EMBL" id="EJK52215.1"/>
    </source>
</evidence>
<protein>
    <submittedName>
        <fullName evidence="2">Uncharacterized protein</fullName>
    </submittedName>
</protein>
<feature type="region of interest" description="Disordered" evidence="1">
    <location>
        <begin position="8"/>
        <end position="63"/>
    </location>
</feature>
<dbReference type="AlphaFoldDB" id="K0RG72"/>
<comment type="caution">
    <text evidence="2">The sequence shown here is derived from an EMBL/GenBank/DDBJ whole genome shotgun (WGS) entry which is preliminary data.</text>
</comment>
<feature type="compositionally biased region" description="Basic and acidic residues" evidence="1">
    <location>
        <begin position="9"/>
        <end position="20"/>
    </location>
</feature>